<accession>A0A0E9WR23</accession>
<reference evidence="1" key="2">
    <citation type="journal article" date="2015" name="Fish Shellfish Immunol.">
        <title>Early steps in the European eel (Anguilla anguilla)-Vibrio vulnificus interaction in the gills: Role of the RtxA13 toxin.</title>
        <authorList>
            <person name="Callol A."/>
            <person name="Pajuelo D."/>
            <person name="Ebbesson L."/>
            <person name="Teles M."/>
            <person name="MacKenzie S."/>
            <person name="Amaro C."/>
        </authorList>
    </citation>
    <scope>NUCLEOTIDE SEQUENCE</scope>
</reference>
<protein>
    <submittedName>
        <fullName evidence="1">Uncharacterized protein</fullName>
    </submittedName>
</protein>
<proteinExistence type="predicted"/>
<organism evidence="1">
    <name type="scientific">Anguilla anguilla</name>
    <name type="common">European freshwater eel</name>
    <name type="synonym">Muraena anguilla</name>
    <dbReference type="NCBI Taxonomy" id="7936"/>
    <lineage>
        <taxon>Eukaryota</taxon>
        <taxon>Metazoa</taxon>
        <taxon>Chordata</taxon>
        <taxon>Craniata</taxon>
        <taxon>Vertebrata</taxon>
        <taxon>Euteleostomi</taxon>
        <taxon>Actinopterygii</taxon>
        <taxon>Neopterygii</taxon>
        <taxon>Teleostei</taxon>
        <taxon>Anguilliformes</taxon>
        <taxon>Anguillidae</taxon>
        <taxon>Anguilla</taxon>
    </lineage>
</organism>
<dbReference type="AlphaFoldDB" id="A0A0E9WR23"/>
<dbReference type="EMBL" id="GBXM01015713">
    <property type="protein sequence ID" value="JAH92864.1"/>
    <property type="molecule type" value="Transcribed_RNA"/>
</dbReference>
<reference evidence="1" key="1">
    <citation type="submission" date="2014-11" db="EMBL/GenBank/DDBJ databases">
        <authorList>
            <person name="Amaro Gonzalez C."/>
        </authorList>
    </citation>
    <scope>NUCLEOTIDE SEQUENCE</scope>
</reference>
<name>A0A0E9WR23_ANGAN</name>
<evidence type="ECO:0000313" key="1">
    <source>
        <dbReference type="EMBL" id="JAH92864.1"/>
    </source>
</evidence>
<sequence>MARVHGFLKVCQFSREVSKCATPCRRLASCDERHDSVSLKCSSVHFRSATSEPSARSHSNARPHRIYLCLPSAVYYRPNRCHNNAAKE</sequence>